<comment type="caution">
    <text evidence="1">The sequence shown here is derived from an EMBL/GenBank/DDBJ whole genome shotgun (WGS) entry which is preliminary data.</text>
</comment>
<sequence>MASTKFSLEQASNAIRDTGFYYEIDPELETPLSEMGPKSCLSAEGLEFYRRHVLRDKRARSILESFFPLCSLARYRKFHSDAGHIFQFRGGGEKAGRHVLVIQLWGDGSQVTFFDRSHIYELPGVHASNGLWEIPFAALESLGCGDGSEIFFEHGGLSIQDARVAFEIKKGTPIATVFATRDVITRWAKVVLPSTPQITEKIAELQRESPKIGYHFELGPPIPNDPSSCAK</sequence>
<reference evidence="1" key="2">
    <citation type="journal article" date="2023" name="IMA Fungus">
        <title>Comparative genomic study of the Penicillium genus elucidates a diverse pangenome and 15 lateral gene transfer events.</title>
        <authorList>
            <person name="Petersen C."/>
            <person name="Sorensen T."/>
            <person name="Nielsen M.R."/>
            <person name="Sondergaard T.E."/>
            <person name="Sorensen J.L."/>
            <person name="Fitzpatrick D.A."/>
            <person name="Frisvad J.C."/>
            <person name="Nielsen K.L."/>
        </authorList>
    </citation>
    <scope>NUCLEOTIDE SEQUENCE</scope>
    <source>
        <strain evidence="1">IBT 16125</strain>
    </source>
</reference>
<organism evidence="1 2">
    <name type="scientific">Penicillium daleae</name>
    <dbReference type="NCBI Taxonomy" id="63821"/>
    <lineage>
        <taxon>Eukaryota</taxon>
        <taxon>Fungi</taxon>
        <taxon>Dikarya</taxon>
        <taxon>Ascomycota</taxon>
        <taxon>Pezizomycotina</taxon>
        <taxon>Eurotiomycetes</taxon>
        <taxon>Eurotiomycetidae</taxon>
        <taxon>Eurotiales</taxon>
        <taxon>Aspergillaceae</taxon>
        <taxon>Penicillium</taxon>
    </lineage>
</organism>
<accession>A0AAD6G7A0</accession>
<gene>
    <name evidence="1" type="ORF">N7458_002600</name>
</gene>
<dbReference type="AlphaFoldDB" id="A0AAD6G7A0"/>
<dbReference type="EMBL" id="JAPVEA010000002">
    <property type="protein sequence ID" value="KAJ5461048.1"/>
    <property type="molecule type" value="Genomic_DNA"/>
</dbReference>
<name>A0AAD6G7A0_9EURO</name>
<evidence type="ECO:0000313" key="1">
    <source>
        <dbReference type="EMBL" id="KAJ5461048.1"/>
    </source>
</evidence>
<evidence type="ECO:0000313" key="2">
    <source>
        <dbReference type="Proteomes" id="UP001213681"/>
    </source>
</evidence>
<reference evidence="1" key="1">
    <citation type="submission" date="2022-12" db="EMBL/GenBank/DDBJ databases">
        <authorList>
            <person name="Petersen C."/>
        </authorList>
    </citation>
    <scope>NUCLEOTIDE SEQUENCE</scope>
    <source>
        <strain evidence="1">IBT 16125</strain>
    </source>
</reference>
<dbReference type="GeneID" id="81596226"/>
<keyword evidence="2" id="KW-1185">Reference proteome</keyword>
<dbReference type="Proteomes" id="UP001213681">
    <property type="component" value="Unassembled WGS sequence"/>
</dbReference>
<dbReference type="RefSeq" id="XP_056770090.1">
    <property type="nucleotide sequence ID" value="XM_056905983.1"/>
</dbReference>
<proteinExistence type="predicted"/>
<protein>
    <submittedName>
        <fullName evidence="1">Uncharacterized protein</fullName>
    </submittedName>
</protein>